<evidence type="ECO:0000256" key="6">
    <source>
        <dbReference type="ARBA" id="ARBA00023211"/>
    </source>
</evidence>
<evidence type="ECO:0000256" key="2">
    <source>
        <dbReference type="ARBA" id="ARBA00001946"/>
    </source>
</evidence>
<dbReference type="InterPro" id="IPR020084">
    <property type="entry name" value="NUDIX_hydrolase_CS"/>
</dbReference>
<dbReference type="InterPro" id="IPR020476">
    <property type="entry name" value="Nudix_hydrolase"/>
</dbReference>
<dbReference type="Proteomes" id="UP000583556">
    <property type="component" value="Unassembled WGS sequence"/>
</dbReference>
<dbReference type="InterPro" id="IPR000086">
    <property type="entry name" value="NUDIX_hydrolase_dom"/>
</dbReference>
<keyword evidence="3" id="KW-0479">Metal-binding</keyword>
<keyword evidence="4 7" id="KW-0378">Hydrolase</keyword>
<dbReference type="PANTHER" id="PTHR12992:SF11">
    <property type="entry name" value="MITOCHONDRIAL COENZYME A DIPHOSPHATASE NUDT8"/>
    <property type="match status" value="1"/>
</dbReference>
<comment type="caution">
    <text evidence="9">The sequence shown here is derived from an EMBL/GenBank/DDBJ whole genome shotgun (WGS) entry which is preliminary data.</text>
</comment>
<dbReference type="RefSeq" id="WP_169491878.1">
    <property type="nucleotide sequence ID" value="NZ_JABBGM010000001.1"/>
</dbReference>
<keyword evidence="5" id="KW-0460">Magnesium</keyword>
<keyword evidence="10" id="KW-1185">Reference proteome</keyword>
<sequence>MSALLERLKRLFDEGHARPFEPAYEDFRPIPESGLRPAAVLIAVTDRGDHPDGPGVLLIHRPSHMRAHPGQAAFPGGKIDPGETPIEAALREANEELGIDPADVTVVGASDQYRTGTGYDITPVLAMIPPDLPLRPNPAEVASWFEPPLGFVLDPANQQRHSVDWQGRNVSYVEILWREHRIWGVTGGIIANLTQRLMWHG</sequence>
<evidence type="ECO:0000313" key="9">
    <source>
        <dbReference type="EMBL" id="NML92659.1"/>
    </source>
</evidence>
<comment type="cofactor">
    <cofactor evidence="2">
        <name>Mg(2+)</name>
        <dbReference type="ChEBI" id="CHEBI:18420"/>
    </cofactor>
</comment>
<accession>A0A7Y0BLM8</accession>
<dbReference type="InterPro" id="IPR015797">
    <property type="entry name" value="NUDIX_hydrolase-like_dom_sf"/>
</dbReference>
<protein>
    <submittedName>
        <fullName evidence="9">CoA pyrophosphatase</fullName>
    </submittedName>
</protein>
<comment type="cofactor">
    <cofactor evidence="1">
        <name>Mn(2+)</name>
        <dbReference type="ChEBI" id="CHEBI:29035"/>
    </cofactor>
</comment>
<dbReference type="PROSITE" id="PS00893">
    <property type="entry name" value="NUDIX_BOX"/>
    <property type="match status" value="1"/>
</dbReference>
<feature type="domain" description="Nudix hydrolase" evidence="8">
    <location>
        <begin position="35"/>
        <end position="168"/>
    </location>
</feature>
<dbReference type="Gene3D" id="3.90.79.10">
    <property type="entry name" value="Nucleoside Triphosphate Pyrophosphohydrolase"/>
    <property type="match status" value="1"/>
</dbReference>
<comment type="similarity">
    <text evidence="7">Belongs to the Nudix hydrolase family.</text>
</comment>
<dbReference type="CDD" id="cd03426">
    <property type="entry name" value="NUDIX_CoAse_Nudt7"/>
    <property type="match status" value="1"/>
</dbReference>
<dbReference type="EMBL" id="JABBGM010000001">
    <property type="protein sequence ID" value="NML92659.1"/>
    <property type="molecule type" value="Genomic_DNA"/>
</dbReference>
<evidence type="ECO:0000256" key="7">
    <source>
        <dbReference type="RuleBase" id="RU003476"/>
    </source>
</evidence>
<dbReference type="GO" id="GO:0010945">
    <property type="term" value="F:coenzyme A diphosphatase activity"/>
    <property type="evidence" value="ECO:0007669"/>
    <property type="project" value="InterPro"/>
</dbReference>
<dbReference type="Pfam" id="PF00293">
    <property type="entry name" value="NUDIX"/>
    <property type="match status" value="1"/>
</dbReference>
<name>A0A7Y0BLM8_9SPHN</name>
<dbReference type="SUPFAM" id="SSF55811">
    <property type="entry name" value="Nudix"/>
    <property type="match status" value="1"/>
</dbReference>
<evidence type="ECO:0000256" key="5">
    <source>
        <dbReference type="ARBA" id="ARBA00022842"/>
    </source>
</evidence>
<dbReference type="GO" id="GO:0046872">
    <property type="term" value="F:metal ion binding"/>
    <property type="evidence" value="ECO:0007669"/>
    <property type="project" value="UniProtKB-KW"/>
</dbReference>
<proteinExistence type="inferred from homology"/>
<evidence type="ECO:0000259" key="8">
    <source>
        <dbReference type="PROSITE" id="PS51462"/>
    </source>
</evidence>
<dbReference type="PROSITE" id="PS51462">
    <property type="entry name" value="NUDIX"/>
    <property type="match status" value="1"/>
</dbReference>
<dbReference type="InterPro" id="IPR045121">
    <property type="entry name" value="CoAse"/>
</dbReference>
<reference evidence="9 10" key="1">
    <citation type="submission" date="2020-04" db="EMBL/GenBank/DDBJ databases">
        <title>Novosphingobium sp. TW-4 isolated from soil.</title>
        <authorList>
            <person name="Dahal R.H."/>
            <person name="Chaudhary D.K."/>
        </authorList>
    </citation>
    <scope>NUCLEOTIDE SEQUENCE [LARGE SCALE GENOMIC DNA]</scope>
    <source>
        <strain evidence="9 10">TW-4</strain>
    </source>
</reference>
<dbReference type="AlphaFoldDB" id="A0A7Y0BLM8"/>
<keyword evidence="6" id="KW-0464">Manganese</keyword>
<evidence type="ECO:0000256" key="1">
    <source>
        <dbReference type="ARBA" id="ARBA00001936"/>
    </source>
</evidence>
<dbReference type="PANTHER" id="PTHR12992">
    <property type="entry name" value="NUDIX HYDROLASE"/>
    <property type="match status" value="1"/>
</dbReference>
<dbReference type="PRINTS" id="PR00502">
    <property type="entry name" value="NUDIXFAMILY"/>
</dbReference>
<organism evidence="9 10">
    <name type="scientific">Novosphingobium olei</name>
    <dbReference type="NCBI Taxonomy" id="2728851"/>
    <lineage>
        <taxon>Bacteria</taxon>
        <taxon>Pseudomonadati</taxon>
        <taxon>Pseudomonadota</taxon>
        <taxon>Alphaproteobacteria</taxon>
        <taxon>Sphingomonadales</taxon>
        <taxon>Sphingomonadaceae</taxon>
        <taxon>Novosphingobium</taxon>
    </lineage>
</organism>
<evidence type="ECO:0000313" key="10">
    <source>
        <dbReference type="Proteomes" id="UP000583556"/>
    </source>
</evidence>
<evidence type="ECO:0000256" key="4">
    <source>
        <dbReference type="ARBA" id="ARBA00022801"/>
    </source>
</evidence>
<gene>
    <name evidence="9" type="ORF">HHL27_03100</name>
</gene>
<evidence type="ECO:0000256" key="3">
    <source>
        <dbReference type="ARBA" id="ARBA00022723"/>
    </source>
</evidence>